<dbReference type="Pfam" id="PF12201">
    <property type="entry name" value="bcl-2I13"/>
    <property type="match status" value="1"/>
</dbReference>
<evidence type="ECO:0000256" key="5">
    <source>
        <dbReference type="ARBA" id="ARBA00023136"/>
    </source>
</evidence>
<evidence type="ECO:0000313" key="6">
    <source>
        <dbReference type="EMBL" id="CAK6443999.1"/>
    </source>
</evidence>
<proteinExistence type="predicted"/>
<keyword evidence="5" id="KW-0472">Membrane</keyword>
<dbReference type="PANTHER" id="PTHR15018">
    <property type="entry name" value="BCL-2-INTERACTING KILLER"/>
    <property type="match status" value="1"/>
</dbReference>
<dbReference type="InterPro" id="IPR020728">
    <property type="entry name" value="Bcl2_BH3_motif_CS"/>
</dbReference>
<dbReference type="EMBL" id="OY882860">
    <property type="protein sequence ID" value="CAK6443999.1"/>
    <property type="molecule type" value="Genomic_DNA"/>
</dbReference>
<evidence type="ECO:0000256" key="2">
    <source>
        <dbReference type="ARBA" id="ARBA00004370"/>
    </source>
</evidence>
<evidence type="ECO:0000256" key="1">
    <source>
        <dbReference type="ARBA" id="ARBA00004173"/>
    </source>
</evidence>
<name>A0ABP0A116_PIPNA</name>
<evidence type="ECO:0000313" key="7">
    <source>
        <dbReference type="Proteomes" id="UP001314169"/>
    </source>
</evidence>
<evidence type="ECO:0000256" key="3">
    <source>
        <dbReference type="ARBA" id="ARBA00022703"/>
    </source>
</evidence>
<organism evidence="6 7">
    <name type="scientific">Pipistrellus nathusii</name>
    <name type="common">Nathusius' pipistrelle</name>
    <dbReference type="NCBI Taxonomy" id="59473"/>
    <lineage>
        <taxon>Eukaryota</taxon>
        <taxon>Metazoa</taxon>
        <taxon>Chordata</taxon>
        <taxon>Craniata</taxon>
        <taxon>Vertebrata</taxon>
        <taxon>Euteleostomi</taxon>
        <taxon>Mammalia</taxon>
        <taxon>Eutheria</taxon>
        <taxon>Laurasiatheria</taxon>
        <taxon>Chiroptera</taxon>
        <taxon>Yangochiroptera</taxon>
        <taxon>Vespertilionidae</taxon>
        <taxon>Pipistrellus</taxon>
    </lineage>
</organism>
<protein>
    <recommendedName>
        <fullName evidence="8">Bcl-2-interacting killer</fullName>
    </recommendedName>
</protein>
<comment type="subcellular location">
    <subcellularLocation>
        <location evidence="2">Membrane</location>
    </subcellularLocation>
    <subcellularLocation>
        <location evidence="1">Mitochondrion</location>
    </subcellularLocation>
</comment>
<keyword evidence="3" id="KW-0053">Apoptosis</keyword>
<dbReference type="PANTHER" id="PTHR15018:SF1">
    <property type="entry name" value="BCL-2-INTERACTING KILLER"/>
    <property type="match status" value="1"/>
</dbReference>
<gene>
    <name evidence="6" type="ORF">MPIPNATIZW_LOCUS12305</name>
</gene>
<sequence>MSPARHLSRDLLLCSFLQEHGLQAADPGETSLLQHHPEPLGALPHEVAMRLALIGDELEVRWTLPRLAHLPWMAMYSFAHTYNQTGLRVVLTSAMGGLAYLRGNRRFWSFLILRDWVSPRLGHGRGRQLTGLLLLVLLLDWGLHLLQ</sequence>
<dbReference type="PROSITE" id="PS01259">
    <property type="entry name" value="BH3"/>
    <property type="match status" value="1"/>
</dbReference>
<dbReference type="Proteomes" id="UP001314169">
    <property type="component" value="Chromosome 3"/>
</dbReference>
<evidence type="ECO:0000256" key="4">
    <source>
        <dbReference type="ARBA" id="ARBA00023128"/>
    </source>
</evidence>
<keyword evidence="4" id="KW-0496">Mitochondrion</keyword>
<keyword evidence="7" id="KW-1185">Reference proteome</keyword>
<reference evidence="6" key="1">
    <citation type="submission" date="2023-12" db="EMBL/GenBank/DDBJ databases">
        <authorList>
            <person name="Brown T."/>
        </authorList>
    </citation>
    <scope>NUCLEOTIDE SEQUENCE</scope>
</reference>
<evidence type="ECO:0008006" key="8">
    <source>
        <dbReference type="Google" id="ProtNLM"/>
    </source>
</evidence>
<accession>A0ABP0A116</accession>
<dbReference type="InterPro" id="IPR024579">
    <property type="entry name" value="Bcl2-int_killer"/>
</dbReference>